<organism evidence="8 9">
    <name type="scientific">Limoniibacter endophyticus</name>
    <dbReference type="NCBI Taxonomy" id="1565040"/>
    <lineage>
        <taxon>Bacteria</taxon>
        <taxon>Pseudomonadati</taxon>
        <taxon>Pseudomonadota</taxon>
        <taxon>Alphaproteobacteria</taxon>
        <taxon>Hyphomicrobiales</taxon>
        <taxon>Bartonellaceae</taxon>
        <taxon>Limoniibacter</taxon>
    </lineage>
</organism>
<dbReference type="Gene3D" id="3.40.190.10">
    <property type="entry name" value="Periplasmic binding protein-like II"/>
    <property type="match status" value="2"/>
</dbReference>
<gene>
    <name evidence="8" type="ORF">GCM10010136_11640</name>
</gene>
<evidence type="ECO:0000256" key="3">
    <source>
        <dbReference type="ARBA" id="ARBA00023136"/>
    </source>
</evidence>
<reference evidence="8" key="1">
    <citation type="journal article" date="2014" name="Int. J. Syst. Evol. Microbiol.">
        <title>Complete genome sequence of Corynebacterium casei LMG S-19264T (=DSM 44701T), isolated from a smear-ripened cheese.</title>
        <authorList>
            <consortium name="US DOE Joint Genome Institute (JGI-PGF)"/>
            <person name="Walter F."/>
            <person name="Albersmeier A."/>
            <person name="Kalinowski J."/>
            <person name="Ruckert C."/>
        </authorList>
    </citation>
    <scope>NUCLEOTIDE SEQUENCE</scope>
    <source>
        <strain evidence="8">KCTC 42097</strain>
    </source>
</reference>
<keyword evidence="3" id="KW-0472">Membrane</keyword>
<keyword evidence="2 7" id="KW-0732">Signal</keyword>
<evidence type="ECO:0000256" key="6">
    <source>
        <dbReference type="PIRNR" id="PIRNR002854"/>
    </source>
</evidence>
<comment type="caution">
    <text evidence="8">The sequence shown here is derived from an EMBL/GenBank/DDBJ whole genome shotgun (WGS) entry which is preliminary data.</text>
</comment>
<evidence type="ECO:0000313" key="8">
    <source>
        <dbReference type="EMBL" id="GHC67520.1"/>
    </source>
</evidence>
<name>A0A8J3DH93_9HYPH</name>
<dbReference type="PANTHER" id="PTHR30429:SF0">
    <property type="entry name" value="METHIONINE-BINDING LIPOPROTEIN METQ"/>
    <property type="match status" value="1"/>
</dbReference>
<accession>A0A8J3DH93</accession>
<keyword evidence="5 6" id="KW-0449">Lipoprotein</keyword>
<dbReference type="InterPro" id="IPR004872">
    <property type="entry name" value="Lipoprotein_NlpA"/>
</dbReference>
<dbReference type="RefSeq" id="WP_189488850.1">
    <property type="nucleotide sequence ID" value="NZ_BMZO01000003.1"/>
</dbReference>
<dbReference type="Pfam" id="PF03180">
    <property type="entry name" value="Lipoprotein_9"/>
    <property type="match status" value="1"/>
</dbReference>
<protein>
    <recommendedName>
        <fullName evidence="6">Lipoprotein</fullName>
    </recommendedName>
</protein>
<dbReference type="PIRSF" id="PIRSF002854">
    <property type="entry name" value="MetQ"/>
    <property type="match status" value="1"/>
</dbReference>
<dbReference type="SUPFAM" id="SSF53850">
    <property type="entry name" value="Periplasmic binding protein-like II"/>
    <property type="match status" value="1"/>
</dbReference>
<evidence type="ECO:0000313" key="9">
    <source>
        <dbReference type="Proteomes" id="UP000641137"/>
    </source>
</evidence>
<evidence type="ECO:0000256" key="2">
    <source>
        <dbReference type="ARBA" id="ARBA00022729"/>
    </source>
</evidence>
<dbReference type="Proteomes" id="UP000641137">
    <property type="component" value="Unassembled WGS sequence"/>
</dbReference>
<evidence type="ECO:0000256" key="4">
    <source>
        <dbReference type="ARBA" id="ARBA00023139"/>
    </source>
</evidence>
<evidence type="ECO:0000256" key="1">
    <source>
        <dbReference type="ARBA" id="ARBA00004635"/>
    </source>
</evidence>
<evidence type="ECO:0000256" key="7">
    <source>
        <dbReference type="SAM" id="SignalP"/>
    </source>
</evidence>
<keyword evidence="9" id="KW-1185">Reference proteome</keyword>
<comment type="subcellular location">
    <subcellularLocation>
        <location evidence="1">Membrane</location>
        <topology evidence="1">Lipid-anchor</topology>
    </subcellularLocation>
</comment>
<dbReference type="AlphaFoldDB" id="A0A8J3DH93"/>
<dbReference type="PANTHER" id="PTHR30429">
    <property type="entry name" value="D-METHIONINE-BINDING LIPOPROTEIN METQ"/>
    <property type="match status" value="1"/>
</dbReference>
<sequence length="265" mass="28753">MLKKIALAALLSASALAAHAAELKIGASNVPHAEILEEAAPLLKEKGVDLTIIPFQDYILPNTALANEEIDANYFQHIPYLNEVLSQNPSYKFVNAGAIHIEPIGIYSKGVKSLKDLPDGAKIVIRDAVADQGRILSIFEREGVLKLKDGVEKTSATIDDIVENPKNIDFSTQIEAALLPQAYQNEEGDAVVINANYALGAGIDPVNEPIAVESGENNPYANIITVREGDENKPEIKELIAVLHSKQIQDWIKEKYKGAVLPVSE</sequence>
<dbReference type="EMBL" id="BMZO01000003">
    <property type="protein sequence ID" value="GHC67520.1"/>
    <property type="molecule type" value="Genomic_DNA"/>
</dbReference>
<keyword evidence="4" id="KW-0564">Palmitate</keyword>
<reference evidence="8" key="2">
    <citation type="submission" date="2020-09" db="EMBL/GenBank/DDBJ databases">
        <authorList>
            <person name="Sun Q."/>
            <person name="Kim S."/>
        </authorList>
    </citation>
    <scope>NUCLEOTIDE SEQUENCE</scope>
    <source>
        <strain evidence="8">KCTC 42097</strain>
    </source>
</reference>
<proteinExistence type="inferred from homology"/>
<comment type="similarity">
    <text evidence="6">Belongs to the nlpA lipoprotein family.</text>
</comment>
<dbReference type="GO" id="GO:0016020">
    <property type="term" value="C:membrane"/>
    <property type="evidence" value="ECO:0007669"/>
    <property type="project" value="UniProtKB-SubCell"/>
</dbReference>
<evidence type="ECO:0000256" key="5">
    <source>
        <dbReference type="ARBA" id="ARBA00023288"/>
    </source>
</evidence>
<feature type="chain" id="PRO_5035310200" description="Lipoprotein" evidence="7">
    <location>
        <begin position="21"/>
        <end position="265"/>
    </location>
</feature>
<feature type="signal peptide" evidence="7">
    <location>
        <begin position="1"/>
        <end position="20"/>
    </location>
</feature>